<dbReference type="Proteomes" id="UP000803884">
    <property type="component" value="Unassembled WGS sequence"/>
</dbReference>
<sequence>MATFAKSTFSAASYAAFRPSYPQSLYNAILAYHHGPKNFCLDLGCGTGIMTRELSKHFTRGLGTDPSPGMITQANQNSPSSQYANLTFARGSAETGSSHLAPSSVDAVVAAQAAHWFDYAALWPEMSRIVRPGGTLAFFGYKDHVFVDFPKATEIMQRYAYDPHPDLLGSYWPQPGRSYVQDKLRVIVPPEGEWEDVRRVEYEPGTQGAGSGEGTRFMEREVSVGEVKEYVRTWSSYHGWMEAHPGMVARIRGGEGDVMDEMFELIAKEDEWFANDENLVRIEWGSALVMARRK</sequence>
<dbReference type="Gene3D" id="3.40.50.150">
    <property type="entry name" value="Vaccinia Virus protein VP39"/>
    <property type="match status" value="1"/>
</dbReference>
<evidence type="ECO:0000313" key="5">
    <source>
        <dbReference type="EMBL" id="KAL1585064.1"/>
    </source>
</evidence>
<name>A0AB34KPR7_9PEZI</name>
<accession>A0AB34KPR7</accession>
<dbReference type="EMBL" id="JAAQHG020000021">
    <property type="protein sequence ID" value="KAL1585064.1"/>
    <property type="molecule type" value="Genomic_DNA"/>
</dbReference>
<proteinExistence type="inferred from homology"/>
<evidence type="ECO:0000313" key="6">
    <source>
        <dbReference type="Proteomes" id="UP000803884"/>
    </source>
</evidence>
<dbReference type="GO" id="GO:0008757">
    <property type="term" value="F:S-adenosylmethionine-dependent methyltransferase activity"/>
    <property type="evidence" value="ECO:0007669"/>
    <property type="project" value="InterPro"/>
</dbReference>
<dbReference type="PANTHER" id="PTHR44942:SF4">
    <property type="entry name" value="METHYLTRANSFERASE TYPE 11 DOMAIN-CONTAINING PROTEIN"/>
    <property type="match status" value="1"/>
</dbReference>
<feature type="domain" description="Methyltransferase type 11" evidence="4">
    <location>
        <begin position="41"/>
        <end position="138"/>
    </location>
</feature>
<reference evidence="5 6" key="1">
    <citation type="journal article" date="2020" name="Microbiol. Resour. Announc.">
        <title>Draft Genome Sequence of a Cladosporium Species Isolated from the Mesophotic Ascidian Didemnum maculosum.</title>
        <authorList>
            <person name="Gioti A."/>
            <person name="Siaperas R."/>
            <person name="Nikolaivits E."/>
            <person name="Le Goff G."/>
            <person name="Ouazzani J."/>
            <person name="Kotoulas G."/>
            <person name="Topakas E."/>
        </authorList>
    </citation>
    <scope>NUCLEOTIDE SEQUENCE [LARGE SCALE GENOMIC DNA]</scope>
    <source>
        <strain evidence="5 6">TM138-S3</strain>
    </source>
</reference>
<evidence type="ECO:0000259" key="4">
    <source>
        <dbReference type="Pfam" id="PF08241"/>
    </source>
</evidence>
<dbReference type="RefSeq" id="XP_069228170.1">
    <property type="nucleotide sequence ID" value="XM_069375076.1"/>
</dbReference>
<dbReference type="SUPFAM" id="SSF53335">
    <property type="entry name" value="S-adenosyl-L-methionine-dependent methyltransferases"/>
    <property type="match status" value="1"/>
</dbReference>
<keyword evidence="6" id="KW-1185">Reference proteome</keyword>
<dbReference type="PANTHER" id="PTHR44942">
    <property type="entry name" value="METHYLTRANSF_11 DOMAIN-CONTAINING PROTEIN"/>
    <property type="match status" value="1"/>
</dbReference>
<dbReference type="GO" id="GO:0032259">
    <property type="term" value="P:methylation"/>
    <property type="evidence" value="ECO:0007669"/>
    <property type="project" value="UniProtKB-KW"/>
</dbReference>
<dbReference type="GeneID" id="96007914"/>
<protein>
    <recommendedName>
        <fullName evidence="4">Methyltransferase type 11 domain-containing protein</fullName>
    </recommendedName>
</protein>
<evidence type="ECO:0000256" key="1">
    <source>
        <dbReference type="ARBA" id="ARBA00008361"/>
    </source>
</evidence>
<keyword evidence="3" id="KW-0808">Transferase</keyword>
<dbReference type="InterPro" id="IPR029063">
    <property type="entry name" value="SAM-dependent_MTases_sf"/>
</dbReference>
<dbReference type="Pfam" id="PF08241">
    <property type="entry name" value="Methyltransf_11"/>
    <property type="match status" value="1"/>
</dbReference>
<comment type="caution">
    <text evidence="5">The sequence shown here is derived from an EMBL/GenBank/DDBJ whole genome shotgun (WGS) entry which is preliminary data.</text>
</comment>
<gene>
    <name evidence="5" type="ORF">WHR41_06471</name>
</gene>
<organism evidence="5 6">
    <name type="scientific">Cladosporium halotolerans</name>
    <dbReference type="NCBI Taxonomy" id="1052096"/>
    <lineage>
        <taxon>Eukaryota</taxon>
        <taxon>Fungi</taxon>
        <taxon>Dikarya</taxon>
        <taxon>Ascomycota</taxon>
        <taxon>Pezizomycotina</taxon>
        <taxon>Dothideomycetes</taxon>
        <taxon>Dothideomycetidae</taxon>
        <taxon>Cladosporiales</taxon>
        <taxon>Cladosporiaceae</taxon>
        <taxon>Cladosporium</taxon>
    </lineage>
</organism>
<evidence type="ECO:0000256" key="3">
    <source>
        <dbReference type="ARBA" id="ARBA00022679"/>
    </source>
</evidence>
<comment type="similarity">
    <text evidence="1">Belongs to the methyltransferase superfamily.</text>
</comment>
<dbReference type="AlphaFoldDB" id="A0AB34KPR7"/>
<dbReference type="CDD" id="cd02440">
    <property type="entry name" value="AdoMet_MTases"/>
    <property type="match status" value="1"/>
</dbReference>
<evidence type="ECO:0000256" key="2">
    <source>
        <dbReference type="ARBA" id="ARBA00022603"/>
    </source>
</evidence>
<keyword evidence="2" id="KW-0489">Methyltransferase</keyword>
<dbReference type="InterPro" id="IPR051052">
    <property type="entry name" value="Diverse_substrate_MTase"/>
</dbReference>
<dbReference type="InterPro" id="IPR013216">
    <property type="entry name" value="Methyltransf_11"/>
</dbReference>